<dbReference type="Gene3D" id="1.10.510.10">
    <property type="entry name" value="Transferase(Phosphotransferase) domain 1"/>
    <property type="match status" value="1"/>
</dbReference>
<dbReference type="Proteomes" id="UP001417504">
    <property type="component" value="Unassembled WGS sequence"/>
</dbReference>
<dbReference type="InterPro" id="IPR000719">
    <property type="entry name" value="Prot_kinase_dom"/>
</dbReference>
<dbReference type="Pfam" id="PF08263">
    <property type="entry name" value="LRRNT_2"/>
    <property type="match status" value="1"/>
</dbReference>
<dbReference type="SUPFAM" id="SSF52058">
    <property type="entry name" value="L domain-like"/>
    <property type="match status" value="1"/>
</dbReference>
<evidence type="ECO:0000313" key="12">
    <source>
        <dbReference type="Proteomes" id="UP001417504"/>
    </source>
</evidence>
<sequence length="678" mass="75642">MGRRWNPLGFKYYKKFYFLVFTLLFQTHDCSSLNLEGLALLDFRAGVENDPHFVFENWNPNDEHPCKWSGVHCVNGKVQTLDLKELSLGGILRPALGKLSHLKSLILNKNRFVGVIPKEIGRLSVLELLDLTTNSLSGSIPAEIGQLSSLKSLLLCDNKFQGSLPPELGNLSMLFEVQFDQSLMSALTSEILCQHRRFGHCFSFRKCSSHADKEGSPKALSSSAGLHIEQSVHKLANFVRRRLLQDSTNLPAAPSSNNAVPIEQNNTVPSIRSSGSFPAIPNGRDKQHPPPVNPIAPSPQSPSERAGKPGEDNSSWKKWKYLLVVPGVAFVLAVAALVLCICRSHAVKTIGPWKTGISGQLQKAFVTGVPKLNRPELENACEDFSNIIDSLAHCTVYKGTLSSGVEIAVASTSIKELKYWSNSSEKIYRKKIDTLSRVNHKNFVNLLGYCEEDEPFIRMMVFEYAPNGTLFEHLHVKEVEHLDWNTRMRIIMGTAYCLQYMHYELNPPVAHSDLQSSSIYLTEDYAAKLADLSFWSDIAIKSKVSSDNESVHAEPAPAVDVEGNVYTFGLLLLEIISGKLPNSDEQGSLLNWASQYLNDKRSISYMIDPTLKSFKNNELDIICEVIQDSIHPDPRQRPTMNEINSKLREVIAISPDSATPRLSPLWWAELEILSVEAT</sequence>
<dbReference type="PANTHER" id="PTHR46084">
    <property type="entry name" value="PROTEIN MALE DISCOVERER 2"/>
    <property type="match status" value="1"/>
</dbReference>
<dbReference type="InterPro" id="IPR001245">
    <property type="entry name" value="Ser-Thr/Tyr_kinase_cat_dom"/>
</dbReference>
<dbReference type="Pfam" id="PF23598">
    <property type="entry name" value="LRR_14"/>
    <property type="match status" value="1"/>
</dbReference>
<dbReference type="GO" id="GO:0012505">
    <property type="term" value="C:endomembrane system"/>
    <property type="evidence" value="ECO:0007669"/>
    <property type="project" value="UniProtKB-SubCell"/>
</dbReference>
<evidence type="ECO:0000256" key="5">
    <source>
        <dbReference type="ARBA" id="ARBA00022989"/>
    </source>
</evidence>
<gene>
    <name evidence="11" type="ORF">Sjap_026102</name>
</gene>
<evidence type="ECO:0000256" key="2">
    <source>
        <dbReference type="ARBA" id="ARBA00022692"/>
    </source>
</evidence>
<dbReference type="Gene3D" id="3.80.10.10">
    <property type="entry name" value="Ribonuclease Inhibitor"/>
    <property type="match status" value="1"/>
</dbReference>
<feature type="signal peptide" evidence="9">
    <location>
        <begin position="1"/>
        <end position="32"/>
    </location>
</feature>
<dbReference type="SUPFAM" id="SSF56112">
    <property type="entry name" value="Protein kinase-like (PK-like)"/>
    <property type="match status" value="1"/>
</dbReference>
<keyword evidence="3 9" id="KW-0732">Signal</keyword>
<dbReference type="PANTHER" id="PTHR46084:SF1">
    <property type="entry name" value="PROTEIN MALE DISCOVERER 2"/>
    <property type="match status" value="1"/>
</dbReference>
<comment type="subcellular location">
    <subcellularLocation>
        <location evidence="7">Endomembrane system</location>
        <topology evidence="7">Single-pass type I membrane protein</topology>
    </subcellularLocation>
</comment>
<proteinExistence type="predicted"/>
<dbReference type="InterPro" id="IPR011009">
    <property type="entry name" value="Kinase-like_dom_sf"/>
</dbReference>
<evidence type="ECO:0000313" key="11">
    <source>
        <dbReference type="EMBL" id="KAK9085691.1"/>
    </source>
</evidence>
<dbReference type="FunFam" id="3.30.200.20:FF:000489">
    <property type="entry name" value="Inactive receptor-like serine/threonine-protein kinase"/>
    <property type="match status" value="1"/>
</dbReference>
<dbReference type="PROSITE" id="PS50011">
    <property type="entry name" value="PROTEIN_KINASE_DOM"/>
    <property type="match status" value="1"/>
</dbReference>
<name>A0AAP0E2Z2_9MAGN</name>
<feature type="region of interest" description="Disordered" evidence="8">
    <location>
        <begin position="250"/>
        <end position="313"/>
    </location>
</feature>
<feature type="compositionally biased region" description="Pro residues" evidence="8">
    <location>
        <begin position="289"/>
        <end position="300"/>
    </location>
</feature>
<organism evidence="11 12">
    <name type="scientific">Stephania japonica</name>
    <dbReference type="NCBI Taxonomy" id="461633"/>
    <lineage>
        <taxon>Eukaryota</taxon>
        <taxon>Viridiplantae</taxon>
        <taxon>Streptophyta</taxon>
        <taxon>Embryophyta</taxon>
        <taxon>Tracheophyta</taxon>
        <taxon>Spermatophyta</taxon>
        <taxon>Magnoliopsida</taxon>
        <taxon>Ranunculales</taxon>
        <taxon>Menispermaceae</taxon>
        <taxon>Menispermoideae</taxon>
        <taxon>Cissampelideae</taxon>
        <taxon>Stephania</taxon>
    </lineage>
</organism>
<keyword evidence="4" id="KW-0677">Repeat</keyword>
<dbReference type="InterPro" id="IPR013210">
    <property type="entry name" value="LRR_N_plant-typ"/>
</dbReference>
<dbReference type="Pfam" id="PF07714">
    <property type="entry name" value="PK_Tyr_Ser-Thr"/>
    <property type="match status" value="1"/>
</dbReference>
<dbReference type="GO" id="GO:0005524">
    <property type="term" value="F:ATP binding"/>
    <property type="evidence" value="ECO:0007669"/>
    <property type="project" value="InterPro"/>
</dbReference>
<evidence type="ECO:0000256" key="6">
    <source>
        <dbReference type="ARBA" id="ARBA00023136"/>
    </source>
</evidence>
<keyword evidence="1" id="KW-0433">Leucine-rich repeat</keyword>
<protein>
    <recommendedName>
        <fullName evidence="10">Protein kinase domain-containing protein</fullName>
    </recommendedName>
</protein>
<evidence type="ECO:0000256" key="9">
    <source>
        <dbReference type="SAM" id="SignalP"/>
    </source>
</evidence>
<keyword evidence="12" id="KW-1185">Reference proteome</keyword>
<evidence type="ECO:0000256" key="1">
    <source>
        <dbReference type="ARBA" id="ARBA00022614"/>
    </source>
</evidence>
<feature type="compositionally biased region" description="Polar residues" evidence="8">
    <location>
        <begin position="250"/>
        <end position="276"/>
    </location>
</feature>
<dbReference type="EMBL" id="JBBNAE010000011">
    <property type="protein sequence ID" value="KAK9085691.1"/>
    <property type="molecule type" value="Genomic_DNA"/>
</dbReference>
<evidence type="ECO:0000256" key="4">
    <source>
        <dbReference type="ARBA" id="ARBA00022737"/>
    </source>
</evidence>
<accession>A0AAP0E2Z2</accession>
<keyword evidence="2" id="KW-0812">Transmembrane</keyword>
<evidence type="ECO:0000256" key="8">
    <source>
        <dbReference type="SAM" id="MobiDB-lite"/>
    </source>
</evidence>
<dbReference type="InterPro" id="IPR055414">
    <property type="entry name" value="LRR_R13L4/SHOC2-like"/>
</dbReference>
<evidence type="ECO:0000256" key="3">
    <source>
        <dbReference type="ARBA" id="ARBA00022729"/>
    </source>
</evidence>
<reference evidence="11 12" key="1">
    <citation type="submission" date="2024-01" db="EMBL/GenBank/DDBJ databases">
        <title>Genome assemblies of Stephania.</title>
        <authorList>
            <person name="Yang L."/>
        </authorList>
    </citation>
    <scope>NUCLEOTIDE SEQUENCE [LARGE SCALE GENOMIC DNA]</scope>
    <source>
        <strain evidence="11">QJT</strain>
        <tissue evidence="11">Leaf</tissue>
    </source>
</reference>
<feature type="chain" id="PRO_5042876734" description="Protein kinase domain-containing protein" evidence="9">
    <location>
        <begin position="33"/>
        <end position="678"/>
    </location>
</feature>
<dbReference type="AlphaFoldDB" id="A0AAP0E2Z2"/>
<dbReference type="InterPro" id="IPR032675">
    <property type="entry name" value="LRR_dom_sf"/>
</dbReference>
<dbReference type="Gene3D" id="3.30.200.20">
    <property type="entry name" value="Phosphorylase Kinase, domain 1"/>
    <property type="match status" value="1"/>
</dbReference>
<keyword evidence="6" id="KW-0472">Membrane</keyword>
<feature type="domain" description="Protein kinase" evidence="10">
    <location>
        <begin position="382"/>
        <end position="651"/>
    </location>
</feature>
<evidence type="ECO:0000256" key="7">
    <source>
        <dbReference type="ARBA" id="ARBA00046288"/>
    </source>
</evidence>
<comment type="caution">
    <text evidence="11">The sequence shown here is derived from an EMBL/GenBank/DDBJ whole genome shotgun (WGS) entry which is preliminary data.</text>
</comment>
<evidence type="ECO:0000259" key="10">
    <source>
        <dbReference type="PROSITE" id="PS50011"/>
    </source>
</evidence>
<dbReference type="GO" id="GO:0004674">
    <property type="term" value="F:protein serine/threonine kinase activity"/>
    <property type="evidence" value="ECO:0007669"/>
    <property type="project" value="UniProtKB-EC"/>
</dbReference>
<dbReference type="FunFam" id="3.80.10.10:FF:000627">
    <property type="entry name" value="Probable leucine-rich repeat receptor-like protein kinase At2g33170"/>
    <property type="match status" value="1"/>
</dbReference>
<keyword evidence="5" id="KW-1133">Transmembrane helix</keyword>